<gene>
    <name evidence="3" type="ORF">GQ43DRAFT_423537</name>
</gene>
<dbReference type="EMBL" id="ML994184">
    <property type="protein sequence ID" value="KAF2197951.1"/>
    <property type="molecule type" value="Genomic_DNA"/>
</dbReference>
<proteinExistence type="predicted"/>
<feature type="signal peptide" evidence="1">
    <location>
        <begin position="1"/>
        <end position="17"/>
    </location>
</feature>
<evidence type="ECO:0000313" key="4">
    <source>
        <dbReference type="Proteomes" id="UP000799536"/>
    </source>
</evidence>
<name>A0A9P4JH88_9PLEO</name>
<evidence type="ECO:0000313" key="3">
    <source>
        <dbReference type="EMBL" id="KAF2197951.1"/>
    </source>
</evidence>
<comment type="caution">
    <text evidence="3">The sequence shown here is derived from an EMBL/GenBank/DDBJ whole genome shotgun (WGS) entry which is preliminary data.</text>
</comment>
<feature type="domain" description="DUF8021" evidence="2">
    <location>
        <begin position="150"/>
        <end position="254"/>
    </location>
</feature>
<evidence type="ECO:0000256" key="1">
    <source>
        <dbReference type="SAM" id="SignalP"/>
    </source>
</evidence>
<dbReference type="InterPro" id="IPR058334">
    <property type="entry name" value="DUF8021"/>
</dbReference>
<feature type="chain" id="PRO_5040496616" description="DUF8021 domain-containing protein" evidence="1">
    <location>
        <begin position="18"/>
        <end position="265"/>
    </location>
</feature>
<dbReference type="Pfam" id="PF26061">
    <property type="entry name" value="DUF8021"/>
    <property type="match status" value="1"/>
</dbReference>
<dbReference type="Proteomes" id="UP000799536">
    <property type="component" value="Unassembled WGS sequence"/>
</dbReference>
<keyword evidence="1" id="KW-0732">Signal</keyword>
<keyword evidence="4" id="KW-1185">Reference proteome</keyword>
<sequence>MLKSILSLAFLPLLVRADCDEWSVIEAAARLQQTQSYGDITGFKQLWNNLTYTENGKITDVATGILTKKLKIDNGRTFRDLTQCATYTEMIVADANNPYIIGTQMKISTKNGGVDRINSVVTKPGDWLFNATNYLYWSQRENWTTVATAKRDTRATIQKAADAYLDAFKDAKVSIPWGTPCARLEGGAYTGHGLANDTCNVGVPSGVTMKNRQYVIDEAYGSVDVMLNMGTHEWPDSHHFRVEGGKIRYVHTMTACGLPNCGLPT</sequence>
<organism evidence="3 4">
    <name type="scientific">Delitschia confertaspora ATCC 74209</name>
    <dbReference type="NCBI Taxonomy" id="1513339"/>
    <lineage>
        <taxon>Eukaryota</taxon>
        <taxon>Fungi</taxon>
        <taxon>Dikarya</taxon>
        <taxon>Ascomycota</taxon>
        <taxon>Pezizomycotina</taxon>
        <taxon>Dothideomycetes</taxon>
        <taxon>Pleosporomycetidae</taxon>
        <taxon>Pleosporales</taxon>
        <taxon>Delitschiaceae</taxon>
        <taxon>Delitschia</taxon>
    </lineage>
</organism>
<protein>
    <recommendedName>
        <fullName evidence="2">DUF8021 domain-containing protein</fullName>
    </recommendedName>
</protein>
<dbReference type="AlphaFoldDB" id="A0A9P4JH88"/>
<dbReference type="OrthoDB" id="3504677at2759"/>
<reference evidence="3" key="1">
    <citation type="journal article" date="2020" name="Stud. Mycol.">
        <title>101 Dothideomycetes genomes: a test case for predicting lifestyles and emergence of pathogens.</title>
        <authorList>
            <person name="Haridas S."/>
            <person name="Albert R."/>
            <person name="Binder M."/>
            <person name="Bloem J."/>
            <person name="Labutti K."/>
            <person name="Salamov A."/>
            <person name="Andreopoulos B."/>
            <person name="Baker S."/>
            <person name="Barry K."/>
            <person name="Bills G."/>
            <person name="Bluhm B."/>
            <person name="Cannon C."/>
            <person name="Castanera R."/>
            <person name="Culley D."/>
            <person name="Daum C."/>
            <person name="Ezra D."/>
            <person name="Gonzalez J."/>
            <person name="Henrissat B."/>
            <person name="Kuo A."/>
            <person name="Liang C."/>
            <person name="Lipzen A."/>
            <person name="Lutzoni F."/>
            <person name="Magnuson J."/>
            <person name="Mondo S."/>
            <person name="Nolan M."/>
            <person name="Ohm R."/>
            <person name="Pangilinan J."/>
            <person name="Park H.-J."/>
            <person name="Ramirez L."/>
            <person name="Alfaro M."/>
            <person name="Sun H."/>
            <person name="Tritt A."/>
            <person name="Yoshinaga Y."/>
            <person name="Zwiers L.-H."/>
            <person name="Turgeon B."/>
            <person name="Goodwin S."/>
            <person name="Spatafora J."/>
            <person name="Crous P."/>
            <person name="Grigoriev I."/>
        </authorList>
    </citation>
    <scope>NUCLEOTIDE SEQUENCE</scope>
    <source>
        <strain evidence="3">ATCC 74209</strain>
    </source>
</reference>
<accession>A0A9P4JH88</accession>
<evidence type="ECO:0000259" key="2">
    <source>
        <dbReference type="Pfam" id="PF26061"/>
    </source>
</evidence>